<dbReference type="STRING" id="1141098.A0A1Y2DXR4"/>
<sequence length="97" mass="10798">EDSASPPPKVARKRKSKVNLSGADDTASVNETPGKRRKSNANGSKPPRENLSDEQKRQNHILSEQKRRTLIKEGFEDLQEIIPNLKNGGYSKSAMLQ</sequence>
<evidence type="ECO:0000256" key="2">
    <source>
        <dbReference type="ARBA" id="ARBA00023015"/>
    </source>
</evidence>
<evidence type="ECO:0000313" key="9">
    <source>
        <dbReference type="Proteomes" id="UP000193689"/>
    </source>
</evidence>
<dbReference type="Pfam" id="PF00010">
    <property type="entry name" value="HLH"/>
    <property type="match status" value="1"/>
</dbReference>
<dbReference type="GO" id="GO:0046983">
    <property type="term" value="F:protein dimerization activity"/>
    <property type="evidence" value="ECO:0007669"/>
    <property type="project" value="InterPro"/>
</dbReference>
<keyword evidence="9" id="KW-1185">Reference proteome</keyword>
<organism evidence="8 9">
    <name type="scientific">Pseudomassariella vexata</name>
    <dbReference type="NCBI Taxonomy" id="1141098"/>
    <lineage>
        <taxon>Eukaryota</taxon>
        <taxon>Fungi</taxon>
        <taxon>Dikarya</taxon>
        <taxon>Ascomycota</taxon>
        <taxon>Pezizomycotina</taxon>
        <taxon>Sordariomycetes</taxon>
        <taxon>Xylariomycetidae</taxon>
        <taxon>Amphisphaeriales</taxon>
        <taxon>Pseudomassariaceae</taxon>
        <taxon>Pseudomassariella</taxon>
    </lineage>
</organism>
<proteinExistence type="predicted"/>
<comment type="caution">
    <text evidence="8">The sequence shown here is derived from an EMBL/GenBank/DDBJ whole genome shotgun (WGS) entry which is preliminary data.</text>
</comment>
<dbReference type="AlphaFoldDB" id="A0A1Y2DXR4"/>
<dbReference type="GeneID" id="63770780"/>
<evidence type="ECO:0000313" key="8">
    <source>
        <dbReference type="EMBL" id="ORY63989.1"/>
    </source>
</evidence>
<dbReference type="Gene3D" id="4.10.280.10">
    <property type="entry name" value="Helix-loop-helix DNA-binding domain"/>
    <property type="match status" value="1"/>
</dbReference>
<evidence type="ECO:0000256" key="4">
    <source>
        <dbReference type="ARBA" id="ARBA00023163"/>
    </source>
</evidence>
<keyword evidence="2" id="KW-0805">Transcription regulation</keyword>
<dbReference type="RefSeq" id="XP_040715403.1">
    <property type="nucleotide sequence ID" value="XM_040854568.1"/>
</dbReference>
<keyword evidence="5" id="KW-0539">Nucleus</keyword>
<evidence type="ECO:0000259" key="7">
    <source>
        <dbReference type="PROSITE" id="PS50888"/>
    </source>
</evidence>
<dbReference type="PANTHER" id="PTHR15741:SF27">
    <property type="entry name" value="TRANSCRIPTION FACTOR AP-4"/>
    <property type="match status" value="1"/>
</dbReference>
<dbReference type="InParanoid" id="A0A1Y2DXR4"/>
<feature type="region of interest" description="Disordered" evidence="6">
    <location>
        <begin position="1"/>
        <end position="66"/>
    </location>
</feature>
<feature type="non-terminal residue" evidence="8">
    <location>
        <position position="1"/>
    </location>
</feature>
<dbReference type="InterPro" id="IPR036638">
    <property type="entry name" value="HLH_DNA-bd_sf"/>
</dbReference>
<evidence type="ECO:0000256" key="5">
    <source>
        <dbReference type="ARBA" id="ARBA00023242"/>
    </source>
</evidence>
<dbReference type="PROSITE" id="PS50888">
    <property type="entry name" value="BHLH"/>
    <property type="match status" value="1"/>
</dbReference>
<dbReference type="PANTHER" id="PTHR15741">
    <property type="entry name" value="BASIC HELIX-LOOP-HELIX ZIP TRANSCRIPTION FACTOR"/>
    <property type="match status" value="1"/>
</dbReference>
<feature type="compositionally biased region" description="Basic and acidic residues" evidence="6">
    <location>
        <begin position="46"/>
        <end position="66"/>
    </location>
</feature>
<keyword evidence="4" id="KW-0804">Transcription</keyword>
<dbReference type="InterPro" id="IPR011598">
    <property type="entry name" value="bHLH_dom"/>
</dbReference>
<dbReference type="OrthoDB" id="5778525at2759"/>
<name>A0A1Y2DXR4_9PEZI</name>
<evidence type="ECO:0000256" key="6">
    <source>
        <dbReference type="SAM" id="MobiDB-lite"/>
    </source>
</evidence>
<accession>A0A1Y2DXR4</accession>
<feature type="domain" description="BHLH" evidence="7">
    <location>
        <begin position="55"/>
        <end position="97"/>
    </location>
</feature>
<gene>
    <name evidence="8" type="ORF">BCR38DRAFT_301822</name>
</gene>
<comment type="subcellular location">
    <subcellularLocation>
        <location evidence="1">Nucleus</location>
    </subcellularLocation>
</comment>
<evidence type="ECO:0000256" key="1">
    <source>
        <dbReference type="ARBA" id="ARBA00004123"/>
    </source>
</evidence>
<reference evidence="8 9" key="1">
    <citation type="submission" date="2016-07" db="EMBL/GenBank/DDBJ databases">
        <title>Pervasive Adenine N6-methylation of Active Genes in Fungi.</title>
        <authorList>
            <consortium name="DOE Joint Genome Institute"/>
            <person name="Mondo S.J."/>
            <person name="Dannebaum R.O."/>
            <person name="Kuo R.C."/>
            <person name="Labutti K."/>
            <person name="Haridas S."/>
            <person name="Kuo A."/>
            <person name="Salamov A."/>
            <person name="Ahrendt S.R."/>
            <person name="Lipzen A."/>
            <person name="Sullivan W."/>
            <person name="Andreopoulos W.B."/>
            <person name="Clum A."/>
            <person name="Lindquist E."/>
            <person name="Daum C."/>
            <person name="Ramamoorthy G.K."/>
            <person name="Gryganskyi A."/>
            <person name="Culley D."/>
            <person name="Magnuson J.K."/>
            <person name="James T.Y."/>
            <person name="O'Malley M.A."/>
            <person name="Stajich J.E."/>
            <person name="Spatafora J.W."/>
            <person name="Visel A."/>
            <person name="Grigoriev I.V."/>
        </authorList>
    </citation>
    <scope>NUCLEOTIDE SEQUENCE [LARGE SCALE GENOMIC DNA]</scope>
    <source>
        <strain evidence="8 9">CBS 129021</strain>
    </source>
</reference>
<protein>
    <recommendedName>
        <fullName evidence="7">BHLH domain-containing protein</fullName>
    </recommendedName>
</protein>
<feature type="non-terminal residue" evidence="8">
    <location>
        <position position="97"/>
    </location>
</feature>
<dbReference type="InterPro" id="IPR052207">
    <property type="entry name" value="Max-like/E-box_TFs"/>
</dbReference>
<keyword evidence="3" id="KW-0238">DNA-binding</keyword>
<dbReference type="SUPFAM" id="SSF47459">
    <property type="entry name" value="HLH, helix-loop-helix DNA-binding domain"/>
    <property type="match status" value="1"/>
</dbReference>
<dbReference type="GO" id="GO:0005634">
    <property type="term" value="C:nucleus"/>
    <property type="evidence" value="ECO:0007669"/>
    <property type="project" value="UniProtKB-SubCell"/>
</dbReference>
<dbReference type="EMBL" id="MCFJ01000007">
    <property type="protein sequence ID" value="ORY63989.1"/>
    <property type="molecule type" value="Genomic_DNA"/>
</dbReference>
<dbReference type="Proteomes" id="UP000193689">
    <property type="component" value="Unassembled WGS sequence"/>
</dbReference>
<evidence type="ECO:0000256" key="3">
    <source>
        <dbReference type="ARBA" id="ARBA00023125"/>
    </source>
</evidence>
<dbReference type="GO" id="GO:0000981">
    <property type="term" value="F:DNA-binding transcription factor activity, RNA polymerase II-specific"/>
    <property type="evidence" value="ECO:0007669"/>
    <property type="project" value="TreeGrafter"/>
</dbReference>
<dbReference type="GO" id="GO:0000978">
    <property type="term" value="F:RNA polymerase II cis-regulatory region sequence-specific DNA binding"/>
    <property type="evidence" value="ECO:0007669"/>
    <property type="project" value="TreeGrafter"/>
</dbReference>